<dbReference type="SMART" id="SM00228">
    <property type="entry name" value="PDZ"/>
    <property type="match status" value="1"/>
</dbReference>
<dbReference type="InterPro" id="IPR050614">
    <property type="entry name" value="Synaptic_Scaffolding_LAP-MAGUK"/>
</dbReference>
<reference evidence="5" key="1">
    <citation type="submission" date="2016-01" db="EMBL/GenBank/DDBJ databases">
        <title>Reference transcriptome for the parasite Schistocephalus solidus: insights into the molecular evolution of parasitism.</title>
        <authorList>
            <person name="Hebert F.O."/>
            <person name="Grambauer S."/>
            <person name="Barber I."/>
            <person name="Landry C.R."/>
            <person name="Aubin-Horth N."/>
        </authorList>
    </citation>
    <scope>NUCLEOTIDE SEQUENCE</scope>
</reference>
<feature type="region of interest" description="Disordered" evidence="3">
    <location>
        <begin position="384"/>
        <end position="450"/>
    </location>
</feature>
<dbReference type="Gene3D" id="2.30.42.10">
    <property type="match status" value="1"/>
</dbReference>
<dbReference type="EMBL" id="GEEE01008507">
    <property type="protein sequence ID" value="JAP54718.1"/>
    <property type="molecule type" value="Transcribed_RNA"/>
</dbReference>
<dbReference type="PANTHER" id="PTHR23119">
    <property type="entry name" value="DISCS LARGE"/>
    <property type="match status" value="1"/>
</dbReference>
<dbReference type="Pfam" id="PF00595">
    <property type="entry name" value="PDZ"/>
    <property type="match status" value="1"/>
</dbReference>
<feature type="compositionally biased region" description="Polar residues" evidence="3">
    <location>
        <begin position="737"/>
        <end position="756"/>
    </location>
</feature>
<evidence type="ECO:0000256" key="1">
    <source>
        <dbReference type="ARBA" id="ARBA00004370"/>
    </source>
</evidence>
<dbReference type="PROSITE" id="PS50106">
    <property type="entry name" value="PDZ"/>
    <property type="match status" value="1"/>
</dbReference>
<evidence type="ECO:0000313" key="5">
    <source>
        <dbReference type="EMBL" id="JAP54718.1"/>
    </source>
</evidence>
<proteinExistence type="predicted"/>
<evidence type="ECO:0000259" key="4">
    <source>
        <dbReference type="PROSITE" id="PS50106"/>
    </source>
</evidence>
<dbReference type="InterPro" id="IPR036034">
    <property type="entry name" value="PDZ_sf"/>
</dbReference>
<comment type="subcellular location">
    <subcellularLocation>
        <location evidence="1">Membrane</location>
    </subcellularLocation>
</comment>
<feature type="domain" description="PDZ" evidence="4">
    <location>
        <begin position="1330"/>
        <end position="1416"/>
    </location>
</feature>
<dbReference type="GO" id="GO:0045197">
    <property type="term" value="P:establishment or maintenance of epithelial cell apical/basal polarity"/>
    <property type="evidence" value="ECO:0007669"/>
    <property type="project" value="TreeGrafter"/>
</dbReference>
<feature type="region of interest" description="Disordered" evidence="3">
    <location>
        <begin position="174"/>
        <end position="222"/>
    </location>
</feature>
<feature type="compositionally biased region" description="Low complexity" evidence="3">
    <location>
        <begin position="714"/>
        <end position="729"/>
    </location>
</feature>
<dbReference type="GO" id="GO:0016323">
    <property type="term" value="C:basolateral plasma membrane"/>
    <property type="evidence" value="ECO:0007669"/>
    <property type="project" value="TreeGrafter"/>
</dbReference>
<feature type="compositionally biased region" description="Basic and acidic residues" evidence="3">
    <location>
        <begin position="413"/>
        <end position="423"/>
    </location>
</feature>
<accession>A0A0X3PT65</accession>
<dbReference type="GO" id="GO:0097120">
    <property type="term" value="P:receptor localization to synapse"/>
    <property type="evidence" value="ECO:0007669"/>
    <property type="project" value="TreeGrafter"/>
</dbReference>
<evidence type="ECO:0000256" key="3">
    <source>
        <dbReference type="SAM" id="MobiDB-lite"/>
    </source>
</evidence>
<dbReference type="GO" id="GO:0043113">
    <property type="term" value="P:receptor clustering"/>
    <property type="evidence" value="ECO:0007669"/>
    <property type="project" value="TreeGrafter"/>
</dbReference>
<gene>
    <name evidence="5" type="ORF">TR158654</name>
</gene>
<protein>
    <recommendedName>
        <fullName evidence="4">PDZ domain-containing protein</fullName>
    </recommendedName>
</protein>
<keyword evidence="2" id="KW-0472">Membrane</keyword>
<dbReference type="GO" id="GO:0030054">
    <property type="term" value="C:cell junction"/>
    <property type="evidence" value="ECO:0007669"/>
    <property type="project" value="TreeGrafter"/>
</dbReference>
<feature type="compositionally biased region" description="Low complexity" evidence="3">
    <location>
        <begin position="185"/>
        <end position="197"/>
    </location>
</feature>
<sequence length="1428" mass="157889">MSVIDHPRQASASRRNMRHFFTLRSSRNAKSSERSSIFNAFPNIETELSLADLDKSNGTGGRCLRIFCEKVKEGTYFKTISIKDTTTVSECIAALIHLIFEPPEQHRLVNPESLLMFEAVGRIKPSMETAGEMSARRPSVCTEFMEVSSRPLVPSQRVMEVFSLMIPASGLSRRLELRPKQPPARRSSASKSNRLSSETTYFGQDGTSSSPHSNGMDMPLDVNILHNKKPPPTLAHQPHLLLLKGSRPERDSLVHDLSPLFSGSRGKLSIGFSSKDDIRLYLAPGSNKSKSDTATASPLNLCIRDVGTRKSLYLVSPSQWKLPQTGDVIQVFHNWIEVSREIPLESYLQPGDILRFEAKGLAYIFLFKDASSVPEHELKLGFLSTPPATPPSASPISTPSSNRSALRTARISASRDAKTVDRHPAHHTPFSSSSTLNSKNSAGSCPPEGVFPSTDSVNPVLRMLFPNSGPGLATDDFVTFITPKPWTGLPNVTVASACYAHLTRSTATACAAARSSEKQLYLTLEHLLDTVGRTLTNEIDDLESVTMKHLVPAIWKVAFCFYISQYFSPGWLKPTLTPTEEPRDSWTLETPETETNGELMISPAEIESMSEVGKLRELSIEEADRTLDSAVQHTLGVILEDVTSLCQMVGNNHRAAENVKLAEQRLFDKLGQIRDNLLLGLSGTASDYPVALVQAEDYVDNQDNGSINDTSNRSATTASSDVDSASTSEDVADIATGRSSTTFGASAHCQRSSSDQSKSVVAKPPVPPTDRPNQMPTSSAQTFIEETFFRRLLHGISTHIIEQFLDNPKLNIDSSTGRQLLNFIRSLDTWMTNAGINRYKEPLRMIYQFAKLLSTDRNTLFQMRVQDMHRKFPEIPVPVLYFLVENYENGLGIRQAEVWQYDDIGTISYDDSPGESLAECTRIWKRDDRLKQREGRRGRVDQRYAGNKPLDLASLFHLAETKDIISKFDEELGKQECKFRWTRFLRHYPPPGLRSTTTTSNTIDSPNIYTARIRSREASTSRGNQELGFVGGSLPSNMVSKIARPTTLEFGSALLPVPIHSDGRPTRSIMGLRLPTYCASELGGTMDIRSAKNNLSSRYTQNPRSRAARLAGMYDLGSSSPYLAGDFTDSRPFMTRYQGAGRGGGGSLLGISRLPNRFASAVNLARSTEFDMVDGEEVRRVREEWSQFKRENSRPPSLSADDGVVKLRRPSQLPVETDFAFVQPFTPPVSQQMEKHRNSSVGHYPLMTESLHDFPYSRLQPPSNHLSRTQSGLSINIASSTTRPATLEVARSLRGSTSHLGMSYEFGRLGSQSSLLGVDASRTSESTIFNVMLQRQGNESFGINLVEGHRTSLDQPGIYITHVTPNSPADRSGKLTLGDRILAINGTDLNGLTYKESVALLKSSKERITLTIQKGSLDNPDALLELNS</sequence>
<dbReference type="Gene3D" id="3.10.20.90">
    <property type="entry name" value="Phosphatidylinositol 3-kinase Catalytic Subunit, Chain A, domain 1"/>
    <property type="match status" value="1"/>
</dbReference>
<name>A0A0X3PT65_SCHSO</name>
<dbReference type="InterPro" id="IPR001478">
    <property type="entry name" value="PDZ"/>
</dbReference>
<evidence type="ECO:0000256" key="2">
    <source>
        <dbReference type="ARBA" id="ARBA00023136"/>
    </source>
</evidence>
<feature type="compositionally biased region" description="Polar residues" evidence="3">
    <location>
        <begin position="702"/>
        <end position="713"/>
    </location>
</feature>
<dbReference type="SUPFAM" id="SSF50156">
    <property type="entry name" value="PDZ domain-like"/>
    <property type="match status" value="1"/>
</dbReference>
<dbReference type="GO" id="GO:0098609">
    <property type="term" value="P:cell-cell adhesion"/>
    <property type="evidence" value="ECO:0007669"/>
    <property type="project" value="TreeGrafter"/>
</dbReference>
<feature type="region of interest" description="Disordered" evidence="3">
    <location>
        <begin position="702"/>
        <end position="777"/>
    </location>
</feature>
<organism evidence="5">
    <name type="scientific">Schistocephalus solidus</name>
    <name type="common">Tapeworm</name>
    <dbReference type="NCBI Taxonomy" id="70667"/>
    <lineage>
        <taxon>Eukaryota</taxon>
        <taxon>Metazoa</taxon>
        <taxon>Spiralia</taxon>
        <taxon>Lophotrochozoa</taxon>
        <taxon>Platyhelminthes</taxon>
        <taxon>Cestoda</taxon>
        <taxon>Eucestoda</taxon>
        <taxon>Diphyllobothriidea</taxon>
        <taxon>Diphyllobothriidae</taxon>
        <taxon>Schistocephalus</taxon>
    </lineage>
</organism>
<dbReference type="PANTHER" id="PTHR23119:SF51">
    <property type="entry name" value="DISKS LARGE 1 TUMOR SUPPRESSOR PROTEIN"/>
    <property type="match status" value="1"/>
</dbReference>
<dbReference type="CDD" id="cd00136">
    <property type="entry name" value="PDZ_canonical"/>
    <property type="match status" value="1"/>
</dbReference>
<feature type="compositionally biased region" description="Polar residues" evidence="3">
    <location>
        <begin position="198"/>
        <end position="213"/>
    </location>
</feature>
<feature type="compositionally biased region" description="Low complexity" evidence="3">
    <location>
        <begin position="431"/>
        <end position="444"/>
    </location>
</feature>
<dbReference type="GO" id="GO:0019901">
    <property type="term" value="F:protein kinase binding"/>
    <property type="evidence" value="ECO:0007669"/>
    <property type="project" value="TreeGrafter"/>
</dbReference>